<dbReference type="EMBL" id="JAOBTW010000006">
    <property type="protein sequence ID" value="MDZ7281625.1"/>
    <property type="molecule type" value="Genomic_DNA"/>
</dbReference>
<evidence type="ECO:0000256" key="3">
    <source>
        <dbReference type="ARBA" id="ARBA00022448"/>
    </source>
</evidence>
<evidence type="ECO:0000256" key="9">
    <source>
        <dbReference type="ARBA" id="ARBA00023136"/>
    </source>
</evidence>
<dbReference type="NCBIfam" id="TIGR01352">
    <property type="entry name" value="tonB_Cterm"/>
    <property type="match status" value="1"/>
</dbReference>
<evidence type="ECO:0000256" key="8">
    <source>
        <dbReference type="ARBA" id="ARBA00022989"/>
    </source>
</evidence>
<dbReference type="Proteomes" id="UP001292182">
    <property type="component" value="Unassembled WGS sequence"/>
</dbReference>
<feature type="signal peptide" evidence="11">
    <location>
        <begin position="1"/>
        <end position="23"/>
    </location>
</feature>
<evidence type="ECO:0000256" key="10">
    <source>
        <dbReference type="SAM" id="MobiDB-lite"/>
    </source>
</evidence>
<dbReference type="InterPro" id="IPR006260">
    <property type="entry name" value="TonB/TolA_C"/>
</dbReference>
<evidence type="ECO:0000256" key="7">
    <source>
        <dbReference type="ARBA" id="ARBA00022927"/>
    </source>
</evidence>
<dbReference type="InterPro" id="IPR051045">
    <property type="entry name" value="TonB-dependent_transducer"/>
</dbReference>
<name>A0ABU5LNW6_9SPHN</name>
<keyword evidence="6" id="KW-0812">Transmembrane</keyword>
<keyword evidence="4" id="KW-1003">Cell membrane</keyword>
<evidence type="ECO:0000256" key="11">
    <source>
        <dbReference type="SAM" id="SignalP"/>
    </source>
</evidence>
<dbReference type="RefSeq" id="WP_219020166.1">
    <property type="nucleotide sequence ID" value="NZ_CP079203.1"/>
</dbReference>
<evidence type="ECO:0000256" key="2">
    <source>
        <dbReference type="ARBA" id="ARBA00006555"/>
    </source>
</evidence>
<accession>A0ABU5LNW6</accession>
<protein>
    <submittedName>
        <fullName evidence="13">Energy transducer TonB</fullName>
    </submittedName>
</protein>
<evidence type="ECO:0000256" key="5">
    <source>
        <dbReference type="ARBA" id="ARBA00022519"/>
    </source>
</evidence>
<evidence type="ECO:0000313" key="14">
    <source>
        <dbReference type="Proteomes" id="UP001292182"/>
    </source>
</evidence>
<feature type="region of interest" description="Disordered" evidence="10">
    <location>
        <begin position="257"/>
        <end position="285"/>
    </location>
</feature>
<keyword evidence="14" id="KW-1185">Reference proteome</keyword>
<keyword evidence="7" id="KW-0653">Protein transport</keyword>
<evidence type="ECO:0000256" key="6">
    <source>
        <dbReference type="ARBA" id="ARBA00022692"/>
    </source>
</evidence>
<keyword evidence="11" id="KW-0732">Signal</keyword>
<sequence length="285" mass="30396">MNKSASCGVAALLCLLASGDALAQKSRSKGRAQGPIGNIGALFSPDNYPPAALRAGQEGRVIAELAIDATGLVTDCKIKTSVSPSLDAATCRAVQTGQPVFKPARDERGKPVASTYILPVNWQLPGAPPIQPNATRFDVVVETDGSVSRCEAVVLPSGTIPPADEARVCQAMARGMAQGVAQRNGGVPVRFRILMTKDTSFGDATLLSGAWPQDMQKVQFWQSDFDLDAEGYATNCTINQQVGFVDVQNVMTPCRERRRYQPGPAPMPQGHDSQRMGYQLLPPVK</sequence>
<proteinExistence type="inferred from homology"/>
<organism evidence="13 14">
    <name type="scientific">Sphingomonas sanguinis</name>
    <dbReference type="NCBI Taxonomy" id="33051"/>
    <lineage>
        <taxon>Bacteria</taxon>
        <taxon>Pseudomonadati</taxon>
        <taxon>Pseudomonadota</taxon>
        <taxon>Alphaproteobacteria</taxon>
        <taxon>Sphingomonadales</taxon>
        <taxon>Sphingomonadaceae</taxon>
        <taxon>Sphingomonas</taxon>
    </lineage>
</organism>
<evidence type="ECO:0000256" key="4">
    <source>
        <dbReference type="ARBA" id="ARBA00022475"/>
    </source>
</evidence>
<comment type="subcellular location">
    <subcellularLocation>
        <location evidence="1">Cell inner membrane</location>
        <topology evidence="1">Single-pass membrane protein</topology>
        <orientation evidence="1">Periplasmic side</orientation>
    </subcellularLocation>
</comment>
<dbReference type="Pfam" id="PF03544">
    <property type="entry name" value="TonB_C"/>
    <property type="match status" value="1"/>
</dbReference>
<reference evidence="14" key="1">
    <citation type="submission" date="2023-07" db="EMBL/GenBank/DDBJ databases">
        <title>Whole genome sequence analysis of rice epiphytic Sphingomonas sanguinis OsEp_Plm_15B2.</title>
        <authorList>
            <person name="Sahu K.P."/>
            <person name="Asharani P."/>
            <person name="Reddy B."/>
            <person name="Kumar A."/>
        </authorList>
    </citation>
    <scope>NUCLEOTIDE SEQUENCE [LARGE SCALE GENOMIC DNA]</scope>
    <source>
        <strain evidence="14">OsEp_Plm_15B2</strain>
    </source>
</reference>
<dbReference type="PROSITE" id="PS52015">
    <property type="entry name" value="TONB_CTD"/>
    <property type="match status" value="1"/>
</dbReference>
<keyword evidence="3" id="KW-0813">Transport</keyword>
<evidence type="ECO:0000259" key="12">
    <source>
        <dbReference type="PROSITE" id="PS52015"/>
    </source>
</evidence>
<feature type="chain" id="PRO_5045136497" evidence="11">
    <location>
        <begin position="24"/>
        <end position="285"/>
    </location>
</feature>
<gene>
    <name evidence="13" type="ORF">N4G62_06230</name>
</gene>
<evidence type="ECO:0000313" key="13">
    <source>
        <dbReference type="EMBL" id="MDZ7281625.1"/>
    </source>
</evidence>
<dbReference type="PANTHER" id="PTHR33446">
    <property type="entry name" value="PROTEIN TONB-RELATED"/>
    <property type="match status" value="1"/>
</dbReference>
<evidence type="ECO:0000256" key="1">
    <source>
        <dbReference type="ARBA" id="ARBA00004383"/>
    </source>
</evidence>
<keyword evidence="8" id="KW-1133">Transmembrane helix</keyword>
<keyword evidence="9" id="KW-0472">Membrane</keyword>
<comment type="similarity">
    <text evidence="2">Belongs to the TonB family.</text>
</comment>
<dbReference type="InterPro" id="IPR037682">
    <property type="entry name" value="TonB_C"/>
</dbReference>
<feature type="domain" description="TonB C-terminal" evidence="12">
    <location>
        <begin position="33"/>
        <end position="131"/>
    </location>
</feature>
<keyword evidence="5" id="KW-0997">Cell inner membrane</keyword>
<comment type="caution">
    <text evidence="13">The sequence shown here is derived from an EMBL/GenBank/DDBJ whole genome shotgun (WGS) entry which is preliminary data.</text>
</comment>